<dbReference type="InterPro" id="IPR057667">
    <property type="entry name" value="HTH_SB"/>
</dbReference>
<dbReference type="GO" id="GO:0015074">
    <property type="term" value="P:DNA integration"/>
    <property type="evidence" value="ECO:0007669"/>
    <property type="project" value="InterPro"/>
</dbReference>
<name>A0A803K466_XENTR</name>
<dbReference type="GeneTree" id="ENSGT01150000286914"/>
<feature type="domain" description="Transposase Tc1-like" evidence="1">
    <location>
        <begin position="68"/>
        <end position="135"/>
    </location>
</feature>
<dbReference type="InterPro" id="IPR002492">
    <property type="entry name" value="Transposase_Tc1-like"/>
</dbReference>
<dbReference type="AlphaFoldDB" id="A0A803K466"/>
<accession>A0A803K466</accession>
<dbReference type="Pfam" id="PF01498">
    <property type="entry name" value="HTH_Tnp_Tc3_2"/>
    <property type="match status" value="1"/>
</dbReference>
<evidence type="ECO:0008006" key="4">
    <source>
        <dbReference type="Google" id="ProtNLM"/>
    </source>
</evidence>
<dbReference type="InterPro" id="IPR036388">
    <property type="entry name" value="WH-like_DNA-bd_sf"/>
</dbReference>
<evidence type="ECO:0000259" key="1">
    <source>
        <dbReference type="Pfam" id="PF01498"/>
    </source>
</evidence>
<dbReference type="Gene3D" id="1.10.10.10">
    <property type="entry name" value="Winged helix-like DNA-binding domain superfamily/Winged helix DNA-binding domain"/>
    <property type="match status" value="1"/>
</dbReference>
<reference evidence="3" key="2">
    <citation type="submission" date="2021-03" db="UniProtKB">
        <authorList>
            <consortium name="Ensembl"/>
        </authorList>
    </citation>
    <scope>IDENTIFICATION</scope>
</reference>
<sequence>MKMAEHAKEVRDKVIDMHKLGKGYKTISQTLDVPLGTVGSIIRKWKIYQTTQTLPRKGRPSKLSTQTRRRIVQEATERPTITLKELQSSVAETGVKVHQSTISRALHNTGLGARVAQEEPLLKQDQGEACLEFAIKQESDPVAIEEKVLLSDETKLEISGQSSN</sequence>
<dbReference type="GO" id="GO:0003677">
    <property type="term" value="F:DNA binding"/>
    <property type="evidence" value="ECO:0007669"/>
    <property type="project" value="InterPro"/>
</dbReference>
<organism evidence="3">
    <name type="scientific">Xenopus tropicalis</name>
    <name type="common">Western clawed frog</name>
    <name type="synonym">Silurana tropicalis</name>
    <dbReference type="NCBI Taxonomy" id="8364"/>
    <lineage>
        <taxon>Eukaryota</taxon>
        <taxon>Metazoa</taxon>
        <taxon>Chordata</taxon>
        <taxon>Craniata</taxon>
        <taxon>Vertebrata</taxon>
        <taxon>Euteleostomi</taxon>
        <taxon>Amphibia</taxon>
        <taxon>Batrachia</taxon>
        <taxon>Anura</taxon>
        <taxon>Pipoidea</taxon>
        <taxon>Pipidae</taxon>
        <taxon>Xenopodinae</taxon>
        <taxon>Xenopus</taxon>
        <taxon>Silurana</taxon>
    </lineage>
</organism>
<evidence type="ECO:0000259" key="2">
    <source>
        <dbReference type="Pfam" id="PF25787"/>
    </source>
</evidence>
<protein>
    <recommendedName>
        <fullName evidence="4">Transposase Tc1-like domain-containing protein</fullName>
    </recommendedName>
</protein>
<dbReference type="SUPFAM" id="SSF46689">
    <property type="entry name" value="Homeodomain-like"/>
    <property type="match status" value="1"/>
</dbReference>
<dbReference type="InterPro" id="IPR009057">
    <property type="entry name" value="Homeodomain-like_sf"/>
</dbReference>
<dbReference type="Ensembl" id="ENSXETT00000115554">
    <property type="protein sequence ID" value="ENSXETP00000115134"/>
    <property type="gene ID" value="ENSXETG00000047939"/>
</dbReference>
<dbReference type="InParanoid" id="A0A803K466"/>
<reference evidence="3" key="1">
    <citation type="journal article" date="2010" name="Science">
        <title>The genome of the Western clawed frog Xenopus tropicalis.</title>
        <authorList>
            <person name="Hellsten U."/>
            <person name="Harland R.M."/>
            <person name="Gilchrist M.J."/>
            <person name="Hendrix D."/>
            <person name="Jurka J."/>
            <person name="Kapitonov V."/>
            <person name="Ovcharenko I."/>
            <person name="Putnam N.H."/>
            <person name="Shu S."/>
            <person name="Taher L."/>
            <person name="Blitz I.L."/>
            <person name="Blumberg B."/>
            <person name="Dichmann D.S."/>
            <person name="Dubchak I."/>
            <person name="Amaya E."/>
            <person name="Detter J.C."/>
            <person name="Fletcher R."/>
            <person name="Gerhard D.S."/>
            <person name="Goodstein D."/>
            <person name="Graves T."/>
            <person name="Grigoriev I.V."/>
            <person name="Grimwood J."/>
            <person name="Kawashima T."/>
            <person name="Lindquist E."/>
            <person name="Lucas S.M."/>
            <person name="Mead P.E."/>
            <person name="Mitros T."/>
            <person name="Ogino H."/>
            <person name="Ohta Y."/>
            <person name="Poliakov A.V."/>
            <person name="Pollet N."/>
            <person name="Robert J."/>
            <person name="Salamov A."/>
            <person name="Sater A.K."/>
            <person name="Schmutz J."/>
            <person name="Terry A."/>
            <person name="Vize P.D."/>
            <person name="Warren W.C."/>
            <person name="Wells D."/>
            <person name="Wills A."/>
            <person name="Wilson R.K."/>
            <person name="Zimmerman L.B."/>
            <person name="Zorn A.M."/>
            <person name="Grainger R."/>
            <person name="Grammer T."/>
            <person name="Khokha M.K."/>
            <person name="Richardson P.M."/>
            <person name="Rokhsar D.S."/>
        </authorList>
    </citation>
    <scope>NUCLEOTIDE SEQUENCE [LARGE SCALE GENOMIC DNA]</scope>
    <source>
        <strain evidence="3">Nigerian</strain>
    </source>
</reference>
<dbReference type="GO" id="GO:0006313">
    <property type="term" value="P:DNA transposition"/>
    <property type="evidence" value="ECO:0007669"/>
    <property type="project" value="InterPro"/>
</dbReference>
<feature type="domain" description="Sleeping Beauty transposase HTH" evidence="2">
    <location>
        <begin position="2"/>
        <end position="52"/>
    </location>
</feature>
<evidence type="ECO:0000313" key="3">
    <source>
        <dbReference type="Ensembl" id="ENSXETP00000115134"/>
    </source>
</evidence>
<dbReference type="Pfam" id="PF25787">
    <property type="entry name" value="HTH_SB"/>
    <property type="match status" value="1"/>
</dbReference>
<proteinExistence type="predicted"/>